<proteinExistence type="predicted"/>
<dbReference type="RefSeq" id="WP_151004762.1">
    <property type="nucleotide sequence ID" value="NZ_BPQY01000265.1"/>
</dbReference>
<protein>
    <submittedName>
        <fullName evidence="2">Helix-turn-helix domain-containing protein</fullName>
    </submittedName>
</protein>
<dbReference type="SUPFAM" id="SSF46955">
    <property type="entry name" value="Putative DNA-binding domain"/>
    <property type="match status" value="1"/>
</dbReference>
<sequence>MHYPQEPPLTRTQAAQRTGIAPATLAKLAISGGGPPMIKLGRSVRYRSSDLEQWLASRIVASTTEAQARGLHRISGRLSSA</sequence>
<name>A0A6L3STL1_9HYPH</name>
<keyword evidence="3" id="KW-1185">Reference proteome</keyword>
<dbReference type="InterPro" id="IPR009061">
    <property type="entry name" value="DNA-bd_dom_put_sf"/>
</dbReference>
<reference evidence="2 3" key="1">
    <citation type="submission" date="2019-09" db="EMBL/GenBank/DDBJ databases">
        <title>YIM 48816 draft genome.</title>
        <authorList>
            <person name="Jiang L."/>
        </authorList>
    </citation>
    <scope>NUCLEOTIDE SEQUENCE [LARGE SCALE GENOMIC DNA]</scope>
    <source>
        <strain evidence="2 3">YIM 48816</strain>
    </source>
</reference>
<accession>A0A6L3STL1</accession>
<organism evidence="2 3">
    <name type="scientific">Methylobacterium soli</name>
    <dbReference type="NCBI Taxonomy" id="553447"/>
    <lineage>
        <taxon>Bacteria</taxon>
        <taxon>Pseudomonadati</taxon>
        <taxon>Pseudomonadota</taxon>
        <taxon>Alphaproteobacteria</taxon>
        <taxon>Hyphomicrobiales</taxon>
        <taxon>Methylobacteriaceae</taxon>
        <taxon>Methylobacterium</taxon>
    </lineage>
</organism>
<dbReference type="EMBL" id="VZZK01000051">
    <property type="protein sequence ID" value="KAB1072074.1"/>
    <property type="molecule type" value="Genomic_DNA"/>
</dbReference>
<gene>
    <name evidence="2" type="ORF">F6X53_28550</name>
</gene>
<evidence type="ECO:0000313" key="3">
    <source>
        <dbReference type="Proteomes" id="UP000474159"/>
    </source>
</evidence>
<comment type="caution">
    <text evidence="2">The sequence shown here is derived from an EMBL/GenBank/DDBJ whole genome shotgun (WGS) entry which is preliminary data.</text>
</comment>
<dbReference type="Pfam" id="PF12728">
    <property type="entry name" value="HTH_17"/>
    <property type="match status" value="1"/>
</dbReference>
<dbReference type="InterPro" id="IPR041657">
    <property type="entry name" value="HTH_17"/>
</dbReference>
<dbReference type="OrthoDB" id="7364180at2"/>
<evidence type="ECO:0000259" key="1">
    <source>
        <dbReference type="Pfam" id="PF12728"/>
    </source>
</evidence>
<dbReference type="AlphaFoldDB" id="A0A6L3STL1"/>
<feature type="domain" description="Helix-turn-helix" evidence="1">
    <location>
        <begin position="9"/>
        <end position="58"/>
    </location>
</feature>
<evidence type="ECO:0000313" key="2">
    <source>
        <dbReference type="EMBL" id="KAB1072074.1"/>
    </source>
</evidence>
<dbReference type="Proteomes" id="UP000474159">
    <property type="component" value="Unassembled WGS sequence"/>
</dbReference>